<dbReference type="InterPro" id="IPR057527">
    <property type="entry name" value="HVO_A0261-like_N"/>
</dbReference>
<dbReference type="AlphaFoldDB" id="A0ABD5VEH1"/>
<sequence length="282" mass="30944">MATESTPENAFDGERGDALEDVSFLARSANRVRILAAVTDAAASRRTLADDTGVSRTTLDRIVNEFEDRGWVHRRDDGTYAATATGAGLVDAFEPALDAAVALRRLGDAVDWLPRDEHPIDLAHFRDAHVREPEGGDPVETGRYFADLAREADELRVMSEWAPPESLARPMRDEVVAGDLDATFVVTGDIAEQVFAAPERAARWREMLSTNATSWVVDGSIPCNLYVFDDRVLLKRSGPDAVSESYGVPIETTNPRVHEWALELFESYREDATAVDPDALAG</sequence>
<name>A0ABD5VEH1_9EURY</name>
<feature type="domain" description="Methanogenesis regulatory protein FilR1 middle" evidence="1">
    <location>
        <begin position="143"/>
        <end position="271"/>
    </location>
</feature>
<accession>A0ABD5VEH1</accession>
<reference evidence="3 4" key="1">
    <citation type="journal article" date="2019" name="Int. J. Syst. Evol. Microbiol.">
        <title>The Global Catalogue of Microorganisms (GCM) 10K type strain sequencing project: providing services to taxonomists for standard genome sequencing and annotation.</title>
        <authorList>
            <consortium name="The Broad Institute Genomics Platform"/>
            <consortium name="The Broad Institute Genome Sequencing Center for Infectious Disease"/>
            <person name="Wu L."/>
            <person name="Ma J."/>
        </authorList>
    </citation>
    <scope>NUCLEOTIDE SEQUENCE [LARGE SCALE GENOMIC DNA]</scope>
    <source>
        <strain evidence="3 4">GX26</strain>
    </source>
</reference>
<evidence type="ECO:0000313" key="3">
    <source>
        <dbReference type="EMBL" id="MFC6953288.1"/>
    </source>
</evidence>
<protein>
    <submittedName>
        <fullName evidence="3">Helix-turn-helix transcriptional regulator</fullName>
    </submittedName>
</protein>
<dbReference type="Pfam" id="PF08350">
    <property type="entry name" value="FilR1_middle"/>
    <property type="match status" value="1"/>
</dbReference>
<proteinExistence type="predicted"/>
<evidence type="ECO:0000313" key="4">
    <source>
        <dbReference type="Proteomes" id="UP001596395"/>
    </source>
</evidence>
<dbReference type="SUPFAM" id="SSF46785">
    <property type="entry name" value="Winged helix' DNA-binding domain"/>
    <property type="match status" value="1"/>
</dbReference>
<gene>
    <name evidence="3" type="ORF">ACFQGB_10475</name>
</gene>
<evidence type="ECO:0000259" key="1">
    <source>
        <dbReference type="Pfam" id="PF08350"/>
    </source>
</evidence>
<dbReference type="EMBL" id="JBHSXN010000002">
    <property type="protein sequence ID" value="MFC6953288.1"/>
    <property type="molecule type" value="Genomic_DNA"/>
</dbReference>
<dbReference type="Proteomes" id="UP001596395">
    <property type="component" value="Unassembled WGS sequence"/>
</dbReference>
<evidence type="ECO:0000259" key="2">
    <source>
        <dbReference type="Pfam" id="PF25213"/>
    </source>
</evidence>
<dbReference type="Pfam" id="PF25213">
    <property type="entry name" value="HVO_A0261_N"/>
    <property type="match status" value="1"/>
</dbReference>
<dbReference type="InterPro" id="IPR036388">
    <property type="entry name" value="WH-like_DNA-bd_sf"/>
</dbReference>
<keyword evidence="4" id="KW-1185">Reference proteome</keyword>
<dbReference type="InterPro" id="IPR013561">
    <property type="entry name" value="FilR1_middle_dom"/>
</dbReference>
<dbReference type="RefSeq" id="WP_336350249.1">
    <property type="nucleotide sequence ID" value="NZ_JAZAQL010000002.1"/>
</dbReference>
<organism evidence="3 4">
    <name type="scientific">Halorubellus litoreus</name>
    <dbReference type="NCBI Taxonomy" id="755308"/>
    <lineage>
        <taxon>Archaea</taxon>
        <taxon>Methanobacteriati</taxon>
        <taxon>Methanobacteriota</taxon>
        <taxon>Stenosarchaea group</taxon>
        <taxon>Halobacteria</taxon>
        <taxon>Halobacteriales</taxon>
        <taxon>Halorubellaceae</taxon>
        <taxon>Halorubellus</taxon>
    </lineage>
</organism>
<comment type="caution">
    <text evidence="3">The sequence shown here is derived from an EMBL/GenBank/DDBJ whole genome shotgun (WGS) entry which is preliminary data.</text>
</comment>
<feature type="domain" description="HVO-A0261-like N-terminal" evidence="2">
    <location>
        <begin position="20"/>
        <end position="99"/>
    </location>
</feature>
<dbReference type="Gene3D" id="1.10.10.10">
    <property type="entry name" value="Winged helix-like DNA-binding domain superfamily/Winged helix DNA-binding domain"/>
    <property type="match status" value="1"/>
</dbReference>
<dbReference type="InterPro" id="IPR036390">
    <property type="entry name" value="WH_DNA-bd_sf"/>
</dbReference>